<keyword evidence="2" id="KW-1185">Reference proteome</keyword>
<dbReference type="KEGG" id="ngv:CDO52_04645"/>
<evidence type="ECO:0000313" key="1">
    <source>
        <dbReference type="EMBL" id="ASU82167.1"/>
    </source>
</evidence>
<evidence type="ECO:0000313" key="2">
    <source>
        <dbReference type="Proteomes" id="UP000215005"/>
    </source>
</evidence>
<dbReference type="SUPFAM" id="SSF49478">
    <property type="entry name" value="Cna protein B-type domain"/>
    <property type="match status" value="1"/>
</dbReference>
<name>A0A223S272_9ACTN</name>
<accession>A0A223S272</accession>
<dbReference type="AlphaFoldDB" id="A0A223S272"/>
<dbReference type="OrthoDB" id="3729294at2"/>
<dbReference type="InterPro" id="IPR010814">
    <property type="entry name" value="DUF1416"/>
</dbReference>
<dbReference type="Proteomes" id="UP000215005">
    <property type="component" value="Chromosome"/>
</dbReference>
<organism evidence="1 2">
    <name type="scientific">Nocardiopsis gilva YIM 90087</name>
    <dbReference type="NCBI Taxonomy" id="1235441"/>
    <lineage>
        <taxon>Bacteria</taxon>
        <taxon>Bacillati</taxon>
        <taxon>Actinomycetota</taxon>
        <taxon>Actinomycetes</taxon>
        <taxon>Streptosporangiales</taxon>
        <taxon>Nocardiopsidaceae</taxon>
        <taxon>Nocardiopsis</taxon>
    </lineage>
</organism>
<proteinExistence type="predicted"/>
<sequence>MDRIRLAGRRADRAWGGQVSNDGCGAPVGGVALANADAGDQAVIQGVVKRDGAPLRGAYARLLNTDGDFVGEVATGDEGTFRFFAADGDWKVRVLASQGFTAEYDVAAQVGKVIDLQVEA</sequence>
<reference evidence="1 2" key="1">
    <citation type="submission" date="2017-08" db="EMBL/GenBank/DDBJ databases">
        <title>The complete genome sequence of Nocardiopsis gilva YIM 90087.</title>
        <authorList>
            <person name="Yin M."/>
            <person name="Tang S."/>
        </authorList>
    </citation>
    <scope>NUCLEOTIDE SEQUENCE [LARGE SCALE GENOMIC DNA]</scope>
    <source>
        <strain evidence="1 2">YIM 90087</strain>
    </source>
</reference>
<dbReference type="Pfam" id="PF07210">
    <property type="entry name" value="DUF1416"/>
    <property type="match status" value="1"/>
</dbReference>
<protein>
    <submittedName>
        <fullName evidence="1">DUF1416 domain-containing protein</fullName>
    </submittedName>
</protein>
<dbReference type="EMBL" id="CP022753">
    <property type="protein sequence ID" value="ASU82167.1"/>
    <property type="molecule type" value="Genomic_DNA"/>
</dbReference>
<dbReference type="RefSeq" id="WP_051060927.1">
    <property type="nucleotide sequence ID" value="NZ_CP022753.1"/>
</dbReference>
<gene>
    <name evidence="1" type="ORF">CDO52_04645</name>
</gene>